<reference evidence="1" key="1">
    <citation type="submission" date="2022-03" db="EMBL/GenBank/DDBJ databases">
        <authorList>
            <person name="Alioto T."/>
            <person name="Alioto T."/>
            <person name="Gomez Garrido J."/>
        </authorList>
    </citation>
    <scope>NUCLEOTIDE SEQUENCE</scope>
</reference>
<name>A0AAD1W1D0_PELCU</name>
<gene>
    <name evidence="1" type="ORF">PECUL_23A056457</name>
</gene>
<proteinExistence type="predicted"/>
<keyword evidence="2" id="KW-1185">Reference proteome</keyword>
<dbReference type="EMBL" id="OW240915">
    <property type="protein sequence ID" value="CAH2284600.1"/>
    <property type="molecule type" value="Genomic_DNA"/>
</dbReference>
<sequence length="119" mass="12956">MLRPGSSQAGWGFPHGVPVSQHVLPGVKMSAAGCSLPCGRSDPSHLPSPRPCARGERALTLTQRCPGHPRHSHCARVKNEASADVTIPPSPIRSLRRGRVFFLFLPPIPCCCFRRHYGK</sequence>
<accession>A0AAD1W1D0</accession>
<organism evidence="1 2">
    <name type="scientific">Pelobates cultripes</name>
    <name type="common">Western spadefoot toad</name>
    <dbReference type="NCBI Taxonomy" id="61616"/>
    <lineage>
        <taxon>Eukaryota</taxon>
        <taxon>Metazoa</taxon>
        <taxon>Chordata</taxon>
        <taxon>Craniata</taxon>
        <taxon>Vertebrata</taxon>
        <taxon>Euteleostomi</taxon>
        <taxon>Amphibia</taxon>
        <taxon>Batrachia</taxon>
        <taxon>Anura</taxon>
        <taxon>Pelobatoidea</taxon>
        <taxon>Pelobatidae</taxon>
        <taxon>Pelobates</taxon>
    </lineage>
</organism>
<protein>
    <submittedName>
        <fullName evidence="1">Uncharacterized protein</fullName>
    </submittedName>
</protein>
<evidence type="ECO:0000313" key="1">
    <source>
        <dbReference type="EMBL" id="CAH2284600.1"/>
    </source>
</evidence>
<dbReference type="AlphaFoldDB" id="A0AAD1W1D0"/>
<evidence type="ECO:0000313" key="2">
    <source>
        <dbReference type="Proteomes" id="UP001295444"/>
    </source>
</evidence>
<dbReference type="Proteomes" id="UP001295444">
    <property type="component" value="Chromosome 04"/>
</dbReference>